<sequence length="562" mass="61499">MSRAWRELAVLVVDEVRPIREVIANQLRSLGIDHVAMTEDGAEALRLLKRQPFDVVICDWNAPIRSGLDLLAKIRANQPLQTLPFIMVTAELDRGRIEKAISAGVSDLLVKPFTVDRLESALQTALASRGKHHGKTGQAGNSEAVMSVVKPATDTTSEVDDRLTILVVDDSPSIVKVFHQLFSQDYRVRFAGNGAKAVMICQTDSPPDLVLLDVMMPDMDGFEVATAMRQHPQSAHIPVIFVTAMDSAEASLKGRELGAVDYISKPVMPEQLLLRVKNFMEYVRLRKLVQGNYDTLLETYRLRETMEDIVHHDMKGPLLTMVGLLRDVVAADNLSWRQIEQVSSIEQTAWHLLDTVNLSSELYKIEAGRFNLAPQPVSVGAILRRMVEGARVTFHSKHLTITVETDMPMGMPAPQVSGDPTLCYSVFNNLLNNACEAASENSQVSVIVRAAETSVEITITNSGVVAPEIRDRFFEKYVTSGKPQGTGLGTYSARLLTEAQNGSISFEVSNACNTTTLRVALPLWMDDLAGQIGQPADKSVVCPAAVARSAIVLAGQTASLLS</sequence>
<dbReference type="InterPro" id="IPR011006">
    <property type="entry name" value="CheY-like_superfamily"/>
</dbReference>
<feature type="domain" description="Response regulatory" evidence="4">
    <location>
        <begin position="9"/>
        <end position="126"/>
    </location>
</feature>
<gene>
    <name evidence="5" type="ORF">HNQ50_000296</name>
</gene>
<dbReference type="Proteomes" id="UP000543030">
    <property type="component" value="Unassembled WGS sequence"/>
</dbReference>
<dbReference type="PANTHER" id="PTHR43547:SF2">
    <property type="entry name" value="HYBRID SIGNAL TRANSDUCTION HISTIDINE KINASE C"/>
    <property type="match status" value="1"/>
</dbReference>
<name>A0A840RAV7_9NEIS</name>
<dbReference type="Pfam" id="PF00072">
    <property type="entry name" value="Response_reg"/>
    <property type="match status" value="2"/>
</dbReference>
<evidence type="ECO:0000256" key="2">
    <source>
        <dbReference type="PROSITE-ProRule" id="PRU00169"/>
    </source>
</evidence>
<dbReference type="SUPFAM" id="SSF52172">
    <property type="entry name" value="CheY-like"/>
    <property type="match status" value="2"/>
</dbReference>
<feature type="domain" description="Histidine kinase" evidence="3">
    <location>
        <begin position="309"/>
        <end position="525"/>
    </location>
</feature>
<comment type="caution">
    <text evidence="5">The sequence shown here is derived from an EMBL/GenBank/DDBJ whole genome shotgun (WGS) entry which is preliminary data.</text>
</comment>
<dbReference type="Gene3D" id="1.10.287.130">
    <property type="match status" value="1"/>
</dbReference>
<dbReference type="InterPro" id="IPR036097">
    <property type="entry name" value="HisK_dim/P_sf"/>
</dbReference>
<keyword evidence="6" id="KW-1185">Reference proteome</keyword>
<dbReference type="AlphaFoldDB" id="A0A840RAV7"/>
<organism evidence="5 6">
    <name type="scientific">Silvimonas terrae</name>
    <dbReference type="NCBI Taxonomy" id="300266"/>
    <lineage>
        <taxon>Bacteria</taxon>
        <taxon>Pseudomonadati</taxon>
        <taxon>Pseudomonadota</taxon>
        <taxon>Betaproteobacteria</taxon>
        <taxon>Neisseriales</taxon>
        <taxon>Chitinibacteraceae</taxon>
        <taxon>Silvimonas</taxon>
    </lineage>
</organism>
<reference evidence="5 6" key="1">
    <citation type="submission" date="2020-08" db="EMBL/GenBank/DDBJ databases">
        <title>Genomic Encyclopedia of Type Strains, Phase IV (KMG-IV): sequencing the most valuable type-strain genomes for metagenomic binning, comparative biology and taxonomic classification.</title>
        <authorList>
            <person name="Goeker M."/>
        </authorList>
    </citation>
    <scope>NUCLEOTIDE SEQUENCE [LARGE SCALE GENOMIC DNA]</scope>
    <source>
        <strain evidence="5 6">DSM 18233</strain>
    </source>
</reference>
<dbReference type="Pfam" id="PF02518">
    <property type="entry name" value="HATPase_c"/>
    <property type="match status" value="1"/>
</dbReference>
<dbReference type="GO" id="GO:0000155">
    <property type="term" value="F:phosphorelay sensor kinase activity"/>
    <property type="evidence" value="ECO:0007669"/>
    <property type="project" value="InterPro"/>
</dbReference>
<dbReference type="PROSITE" id="PS50110">
    <property type="entry name" value="RESPONSE_REGULATORY"/>
    <property type="match status" value="2"/>
</dbReference>
<dbReference type="RefSeq" id="WP_184096822.1">
    <property type="nucleotide sequence ID" value="NZ_JACHHN010000001.1"/>
</dbReference>
<protein>
    <submittedName>
        <fullName evidence="5">Uncharacterized protein</fullName>
    </submittedName>
</protein>
<feature type="modified residue" description="4-aspartylphosphate" evidence="2">
    <location>
        <position position="213"/>
    </location>
</feature>
<dbReference type="PROSITE" id="PS50109">
    <property type="entry name" value="HIS_KIN"/>
    <property type="match status" value="1"/>
</dbReference>
<evidence type="ECO:0000313" key="6">
    <source>
        <dbReference type="Proteomes" id="UP000543030"/>
    </source>
</evidence>
<proteinExistence type="predicted"/>
<dbReference type="InterPro" id="IPR003594">
    <property type="entry name" value="HATPase_dom"/>
</dbReference>
<dbReference type="SMART" id="SM00387">
    <property type="entry name" value="HATPase_c"/>
    <property type="match status" value="1"/>
</dbReference>
<dbReference type="PANTHER" id="PTHR43547">
    <property type="entry name" value="TWO-COMPONENT HISTIDINE KINASE"/>
    <property type="match status" value="1"/>
</dbReference>
<evidence type="ECO:0000313" key="5">
    <source>
        <dbReference type="EMBL" id="MBB5189586.1"/>
    </source>
</evidence>
<evidence type="ECO:0000259" key="3">
    <source>
        <dbReference type="PROSITE" id="PS50109"/>
    </source>
</evidence>
<dbReference type="EMBL" id="JACHHN010000001">
    <property type="protein sequence ID" value="MBB5189586.1"/>
    <property type="molecule type" value="Genomic_DNA"/>
</dbReference>
<dbReference type="Gene3D" id="3.30.565.10">
    <property type="entry name" value="Histidine kinase-like ATPase, C-terminal domain"/>
    <property type="match status" value="1"/>
</dbReference>
<dbReference type="Gene3D" id="3.40.50.2300">
    <property type="match status" value="2"/>
</dbReference>
<accession>A0A840RAV7</accession>
<dbReference type="SMART" id="SM00448">
    <property type="entry name" value="REC"/>
    <property type="match status" value="2"/>
</dbReference>
<dbReference type="InterPro" id="IPR005467">
    <property type="entry name" value="His_kinase_dom"/>
</dbReference>
<dbReference type="InterPro" id="IPR001789">
    <property type="entry name" value="Sig_transdc_resp-reg_receiver"/>
</dbReference>
<evidence type="ECO:0000259" key="4">
    <source>
        <dbReference type="PROSITE" id="PS50110"/>
    </source>
</evidence>
<feature type="domain" description="Response regulatory" evidence="4">
    <location>
        <begin position="164"/>
        <end position="280"/>
    </location>
</feature>
<keyword evidence="1 2" id="KW-0597">Phosphoprotein</keyword>
<feature type="modified residue" description="4-aspartylphosphate" evidence="2">
    <location>
        <position position="59"/>
    </location>
</feature>
<dbReference type="SUPFAM" id="SSF55874">
    <property type="entry name" value="ATPase domain of HSP90 chaperone/DNA topoisomerase II/histidine kinase"/>
    <property type="match status" value="1"/>
</dbReference>
<dbReference type="SUPFAM" id="SSF47384">
    <property type="entry name" value="Homodimeric domain of signal transducing histidine kinase"/>
    <property type="match status" value="1"/>
</dbReference>
<evidence type="ECO:0000256" key="1">
    <source>
        <dbReference type="ARBA" id="ARBA00022553"/>
    </source>
</evidence>
<dbReference type="InterPro" id="IPR036890">
    <property type="entry name" value="HATPase_C_sf"/>
</dbReference>